<proteinExistence type="predicted"/>
<dbReference type="PROSITE" id="PS01081">
    <property type="entry name" value="HTH_TETR_1"/>
    <property type="match status" value="1"/>
</dbReference>
<dbReference type="RefSeq" id="WP_259627965.1">
    <property type="nucleotide sequence ID" value="NZ_JANYMP010000024.1"/>
</dbReference>
<organism evidence="6 7">
    <name type="scientific">Umezawaea endophytica</name>
    <dbReference type="NCBI Taxonomy" id="1654476"/>
    <lineage>
        <taxon>Bacteria</taxon>
        <taxon>Bacillati</taxon>
        <taxon>Actinomycetota</taxon>
        <taxon>Actinomycetes</taxon>
        <taxon>Pseudonocardiales</taxon>
        <taxon>Pseudonocardiaceae</taxon>
        <taxon>Umezawaea</taxon>
    </lineage>
</organism>
<gene>
    <name evidence="6" type="ORF">NZH93_37125</name>
</gene>
<evidence type="ECO:0000256" key="4">
    <source>
        <dbReference type="PROSITE-ProRule" id="PRU00335"/>
    </source>
</evidence>
<evidence type="ECO:0000313" key="6">
    <source>
        <dbReference type="EMBL" id="MCS7482501.1"/>
    </source>
</evidence>
<dbReference type="PROSITE" id="PS50977">
    <property type="entry name" value="HTH_TETR_2"/>
    <property type="match status" value="1"/>
</dbReference>
<comment type="caution">
    <text evidence="6">The sequence shown here is derived from an EMBL/GenBank/DDBJ whole genome shotgun (WGS) entry which is preliminary data.</text>
</comment>
<evidence type="ECO:0000259" key="5">
    <source>
        <dbReference type="PROSITE" id="PS50977"/>
    </source>
</evidence>
<keyword evidence="7" id="KW-1185">Reference proteome</keyword>
<dbReference type="AlphaFoldDB" id="A0A9X2VTS0"/>
<dbReference type="PRINTS" id="PR00455">
    <property type="entry name" value="HTHTETR"/>
</dbReference>
<evidence type="ECO:0000256" key="3">
    <source>
        <dbReference type="ARBA" id="ARBA00023163"/>
    </source>
</evidence>
<dbReference type="InterPro" id="IPR009057">
    <property type="entry name" value="Homeodomain-like_sf"/>
</dbReference>
<keyword evidence="1" id="KW-0805">Transcription regulation</keyword>
<dbReference type="Proteomes" id="UP001141259">
    <property type="component" value="Unassembled WGS sequence"/>
</dbReference>
<dbReference type="SUPFAM" id="SSF46689">
    <property type="entry name" value="Homeodomain-like"/>
    <property type="match status" value="1"/>
</dbReference>
<feature type="domain" description="HTH tetR-type" evidence="5">
    <location>
        <begin position="14"/>
        <end position="74"/>
    </location>
</feature>
<protein>
    <submittedName>
        <fullName evidence="6">TetR/AcrR family transcriptional regulator</fullName>
    </submittedName>
</protein>
<dbReference type="GO" id="GO:0003700">
    <property type="term" value="F:DNA-binding transcription factor activity"/>
    <property type="evidence" value="ECO:0007669"/>
    <property type="project" value="TreeGrafter"/>
</dbReference>
<dbReference type="PANTHER" id="PTHR30055">
    <property type="entry name" value="HTH-TYPE TRANSCRIPTIONAL REGULATOR RUTR"/>
    <property type="match status" value="1"/>
</dbReference>
<evidence type="ECO:0000256" key="2">
    <source>
        <dbReference type="ARBA" id="ARBA00023125"/>
    </source>
</evidence>
<dbReference type="InterPro" id="IPR001647">
    <property type="entry name" value="HTH_TetR"/>
</dbReference>
<evidence type="ECO:0000256" key="1">
    <source>
        <dbReference type="ARBA" id="ARBA00023015"/>
    </source>
</evidence>
<dbReference type="InterPro" id="IPR023772">
    <property type="entry name" value="DNA-bd_HTH_TetR-type_CS"/>
</dbReference>
<keyword evidence="3" id="KW-0804">Transcription</keyword>
<dbReference type="Pfam" id="PF00440">
    <property type="entry name" value="TetR_N"/>
    <property type="match status" value="1"/>
</dbReference>
<dbReference type="PANTHER" id="PTHR30055:SF238">
    <property type="entry name" value="MYCOFACTOCIN BIOSYNTHESIS TRANSCRIPTIONAL REGULATOR MFTR-RELATED"/>
    <property type="match status" value="1"/>
</dbReference>
<accession>A0A9X2VTS0</accession>
<reference evidence="6" key="1">
    <citation type="submission" date="2022-08" db="EMBL/GenBank/DDBJ databases">
        <authorList>
            <person name="Tistechok S."/>
            <person name="Samborskyy M."/>
            <person name="Roman I."/>
        </authorList>
    </citation>
    <scope>NUCLEOTIDE SEQUENCE</scope>
    <source>
        <strain evidence="6">DSM 103496</strain>
    </source>
</reference>
<name>A0A9X2VTS0_9PSEU</name>
<sequence length="199" mass="21828">MVHKPSTLWDRSRQLAVETILDTAVRLFIAQGYEETTIAQIAKEVGISQRSLFRYFGSKEDLVCGDQEQLGALLCRTVEEAPADMSAWDAVRMGFAVVATANHTPERALELTRLIFGTPSLHARYLEKRLLWQADLLPIVVARTGDAGQDGHVRARALIATTFACLDVATQMRLDGGEAIDGADVYDRCIASVRSGGHI</sequence>
<dbReference type="GO" id="GO:0000976">
    <property type="term" value="F:transcription cis-regulatory region binding"/>
    <property type="evidence" value="ECO:0007669"/>
    <property type="project" value="TreeGrafter"/>
</dbReference>
<dbReference type="EMBL" id="JANYMP010000024">
    <property type="protein sequence ID" value="MCS7482501.1"/>
    <property type="molecule type" value="Genomic_DNA"/>
</dbReference>
<dbReference type="InterPro" id="IPR050109">
    <property type="entry name" value="HTH-type_TetR-like_transc_reg"/>
</dbReference>
<feature type="DNA-binding region" description="H-T-H motif" evidence="4">
    <location>
        <begin position="37"/>
        <end position="56"/>
    </location>
</feature>
<dbReference type="Gene3D" id="1.10.10.60">
    <property type="entry name" value="Homeodomain-like"/>
    <property type="match status" value="1"/>
</dbReference>
<evidence type="ECO:0000313" key="7">
    <source>
        <dbReference type="Proteomes" id="UP001141259"/>
    </source>
</evidence>
<dbReference type="Gene3D" id="1.10.357.10">
    <property type="entry name" value="Tetracycline Repressor, domain 2"/>
    <property type="match status" value="1"/>
</dbReference>
<keyword evidence="2 4" id="KW-0238">DNA-binding</keyword>